<evidence type="ECO:0000256" key="3">
    <source>
        <dbReference type="ARBA" id="ARBA00022840"/>
    </source>
</evidence>
<evidence type="ECO:0000313" key="7">
    <source>
        <dbReference type="EMBL" id="MFC4230354.1"/>
    </source>
</evidence>
<dbReference type="RefSeq" id="WP_379011454.1">
    <property type="nucleotide sequence ID" value="NZ_JBHSDC010000001.1"/>
</dbReference>
<evidence type="ECO:0000256" key="6">
    <source>
        <dbReference type="NCBIfam" id="TIGR00152"/>
    </source>
</evidence>
<evidence type="ECO:0000313" key="8">
    <source>
        <dbReference type="Proteomes" id="UP001595906"/>
    </source>
</evidence>
<dbReference type="GO" id="GO:0004140">
    <property type="term" value="F:dephospho-CoA kinase activity"/>
    <property type="evidence" value="ECO:0007669"/>
    <property type="project" value="UniProtKB-EC"/>
</dbReference>
<sequence length="196" mass="21340">MKKIGLTGGIGSGKSTVAAIFKTLGIPVFDADSVAKQIMETDATVIAAVTAQFGENAYINGKLSTAYIANIVFNDAYQLELLNGITHPATIRAFEHWALQQQAPYVIKEAALLFEAGSAAGLDAIIGVTAPNALRIQRVMHRDNISRDMVLQRMDKQISELIKMRLCDYIITNDEQQLLIPQVLKLDEILKGIVVG</sequence>
<dbReference type="PROSITE" id="PS51219">
    <property type="entry name" value="DPCK"/>
    <property type="match status" value="1"/>
</dbReference>
<evidence type="ECO:0000256" key="5">
    <source>
        <dbReference type="HAMAP-Rule" id="MF_00376"/>
    </source>
</evidence>
<gene>
    <name evidence="5 7" type="primary">coaE</name>
    <name evidence="7" type="ORF">ACFOW1_00525</name>
</gene>
<comment type="caution">
    <text evidence="7">The sequence shown here is derived from an EMBL/GenBank/DDBJ whole genome shotgun (WGS) entry which is preliminary data.</text>
</comment>
<evidence type="ECO:0000256" key="1">
    <source>
        <dbReference type="ARBA" id="ARBA00009018"/>
    </source>
</evidence>
<comment type="subcellular location">
    <subcellularLocation>
        <location evidence="5">Cytoplasm</location>
    </subcellularLocation>
</comment>
<comment type="similarity">
    <text evidence="1 5">Belongs to the CoaE family.</text>
</comment>
<keyword evidence="8" id="KW-1185">Reference proteome</keyword>
<keyword evidence="2 5" id="KW-0547">Nucleotide-binding</keyword>
<evidence type="ECO:0000256" key="4">
    <source>
        <dbReference type="ARBA" id="ARBA00022993"/>
    </source>
</evidence>
<dbReference type="SUPFAM" id="SSF52540">
    <property type="entry name" value="P-loop containing nucleoside triphosphate hydrolases"/>
    <property type="match status" value="1"/>
</dbReference>
<dbReference type="Gene3D" id="3.40.50.300">
    <property type="entry name" value="P-loop containing nucleotide triphosphate hydrolases"/>
    <property type="match status" value="1"/>
</dbReference>
<dbReference type="EC" id="2.7.1.24" evidence="5 6"/>
<evidence type="ECO:0000256" key="2">
    <source>
        <dbReference type="ARBA" id="ARBA00022741"/>
    </source>
</evidence>
<keyword evidence="3 5" id="KW-0067">ATP-binding</keyword>
<dbReference type="PANTHER" id="PTHR10695">
    <property type="entry name" value="DEPHOSPHO-COA KINASE-RELATED"/>
    <property type="match status" value="1"/>
</dbReference>
<dbReference type="NCBIfam" id="TIGR00152">
    <property type="entry name" value="dephospho-CoA kinase"/>
    <property type="match status" value="1"/>
</dbReference>
<protein>
    <recommendedName>
        <fullName evidence="5 6">Dephospho-CoA kinase</fullName>
        <ecNumber evidence="5 6">2.7.1.24</ecNumber>
    </recommendedName>
    <alternativeName>
        <fullName evidence="5">Dephosphocoenzyme A kinase</fullName>
    </alternativeName>
</protein>
<dbReference type="PANTHER" id="PTHR10695:SF46">
    <property type="entry name" value="BIFUNCTIONAL COENZYME A SYNTHASE-RELATED"/>
    <property type="match status" value="1"/>
</dbReference>
<feature type="binding site" evidence="5">
    <location>
        <begin position="11"/>
        <end position="16"/>
    </location>
    <ligand>
        <name>ATP</name>
        <dbReference type="ChEBI" id="CHEBI:30616"/>
    </ligand>
</feature>
<dbReference type="Proteomes" id="UP001595906">
    <property type="component" value="Unassembled WGS sequence"/>
</dbReference>
<comment type="function">
    <text evidence="5">Catalyzes the phosphorylation of the 3'-hydroxyl group of dephosphocoenzyme A to form coenzyme A.</text>
</comment>
<comment type="catalytic activity">
    <reaction evidence="5">
        <text>3'-dephospho-CoA + ATP = ADP + CoA + H(+)</text>
        <dbReference type="Rhea" id="RHEA:18245"/>
        <dbReference type="ChEBI" id="CHEBI:15378"/>
        <dbReference type="ChEBI" id="CHEBI:30616"/>
        <dbReference type="ChEBI" id="CHEBI:57287"/>
        <dbReference type="ChEBI" id="CHEBI:57328"/>
        <dbReference type="ChEBI" id="CHEBI:456216"/>
        <dbReference type="EC" id="2.7.1.24"/>
    </reaction>
</comment>
<dbReference type="EMBL" id="JBHSDC010000001">
    <property type="protein sequence ID" value="MFC4230354.1"/>
    <property type="molecule type" value="Genomic_DNA"/>
</dbReference>
<dbReference type="InterPro" id="IPR001977">
    <property type="entry name" value="Depp_CoAkinase"/>
</dbReference>
<name>A0ABV8PTI4_9BACT</name>
<dbReference type="Pfam" id="PF01121">
    <property type="entry name" value="CoaE"/>
    <property type="match status" value="1"/>
</dbReference>
<proteinExistence type="inferred from homology"/>
<dbReference type="InterPro" id="IPR027417">
    <property type="entry name" value="P-loop_NTPase"/>
</dbReference>
<accession>A0ABV8PTI4</accession>
<dbReference type="HAMAP" id="MF_00376">
    <property type="entry name" value="Dephospho_CoA_kinase"/>
    <property type="match status" value="1"/>
</dbReference>
<keyword evidence="5 7" id="KW-0808">Transferase</keyword>
<keyword evidence="5 7" id="KW-0418">Kinase</keyword>
<keyword evidence="5" id="KW-0963">Cytoplasm</keyword>
<organism evidence="7 8">
    <name type="scientific">Parasediminibacterium paludis</name>
    <dbReference type="NCBI Taxonomy" id="908966"/>
    <lineage>
        <taxon>Bacteria</taxon>
        <taxon>Pseudomonadati</taxon>
        <taxon>Bacteroidota</taxon>
        <taxon>Chitinophagia</taxon>
        <taxon>Chitinophagales</taxon>
        <taxon>Chitinophagaceae</taxon>
        <taxon>Parasediminibacterium</taxon>
    </lineage>
</organism>
<dbReference type="CDD" id="cd02022">
    <property type="entry name" value="DPCK"/>
    <property type="match status" value="1"/>
</dbReference>
<reference evidence="8" key="1">
    <citation type="journal article" date="2019" name="Int. J. Syst. Evol. Microbiol.">
        <title>The Global Catalogue of Microorganisms (GCM) 10K type strain sequencing project: providing services to taxonomists for standard genome sequencing and annotation.</title>
        <authorList>
            <consortium name="The Broad Institute Genomics Platform"/>
            <consortium name="The Broad Institute Genome Sequencing Center for Infectious Disease"/>
            <person name="Wu L."/>
            <person name="Ma J."/>
        </authorList>
    </citation>
    <scope>NUCLEOTIDE SEQUENCE [LARGE SCALE GENOMIC DNA]</scope>
    <source>
        <strain evidence="8">CECT 8010</strain>
    </source>
</reference>
<comment type="pathway">
    <text evidence="5">Cofactor biosynthesis; coenzyme A biosynthesis; CoA from (R)-pantothenate: step 5/5.</text>
</comment>
<keyword evidence="4 5" id="KW-0173">Coenzyme A biosynthesis</keyword>